<evidence type="ECO:0000313" key="1">
    <source>
        <dbReference type="EMBL" id="AHC27822.1"/>
    </source>
</evidence>
<accession>V5XIG7</accession>
<dbReference type="HOGENOM" id="CLU_2035477_0_0_11"/>
<dbReference type="Proteomes" id="UP000018763">
    <property type="component" value="Chromosome"/>
</dbReference>
<dbReference type="EMBL" id="CP006936">
    <property type="protein sequence ID" value="AHC27822.1"/>
    <property type="molecule type" value="Genomic_DNA"/>
</dbReference>
<dbReference type="GeneID" id="43448714"/>
<dbReference type="RefSeq" id="WP_019513439.1">
    <property type="nucleotide sequence ID" value="NC_023036.2"/>
</dbReference>
<organism evidence="1 2">
    <name type="scientific">Mycolicibacterium neoaurum VKM Ac-1815D</name>
    <dbReference type="NCBI Taxonomy" id="700508"/>
    <lineage>
        <taxon>Bacteria</taxon>
        <taxon>Bacillati</taxon>
        <taxon>Actinomycetota</taxon>
        <taxon>Actinomycetes</taxon>
        <taxon>Mycobacteriales</taxon>
        <taxon>Mycobacteriaceae</taxon>
        <taxon>Mycolicibacterium</taxon>
    </lineage>
</organism>
<reference evidence="1 2" key="1">
    <citation type="journal article" date="2014" name="Genome Announc.">
        <title>Complete Genome Sequence of Sterol-Transforming Mycobacterium neoaurum Strain VKM Ac-1815D.</title>
        <authorList>
            <person name="Shtratnikova V.Y."/>
            <person name="Bragin E.Y."/>
            <person name="Dovbnya D.V."/>
            <person name="Pekov Y.A."/>
            <person name="Schelkunov M.I."/>
            <person name="Strizhov N."/>
            <person name="Ivashina T.V."/>
            <person name="Ashapkin V.V."/>
            <person name="Donova M.V."/>
        </authorList>
    </citation>
    <scope>NUCLEOTIDE SEQUENCE [LARGE SCALE GENOMIC DNA]</scope>
    <source>
        <strain evidence="1 2">VKM Ac-1815D</strain>
    </source>
</reference>
<dbReference type="eggNOG" id="ENOG50316JH">
    <property type="taxonomic scope" value="Bacteria"/>
</dbReference>
<gene>
    <name evidence="1" type="ORF">D174_04220</name>
</gene>
<sequence>MRFTDDDIAALLYCVTELVDRRARSGVNIPAWMLKLSARLDLTSALSARDHKLQSVGAALESEIGNSFVGTREAAKLLGLTEASVRRLATDLDGQKVGRDWVFKLSTVLQYAEERSNGRHR</sequence>
<dbReference type="KEGG" id="mne:D174_04220"/>
<evidence type="ECO:0008006" key="3">
    <source>
        <dbReference type="Google" id="ProtNLM"/>
    </source>
</evidence>
<proteinExistence type="predicted"/>
<keyword evidence="2" id="KW-1185">Reference proteome</keyword>
<evidence type="ECO:0000313" key="2">
    <source>
        <dbReference type="Proteomes" id="UP000018763"/>
    </source>
</evidence>
<name>V5XIG7_MYCNE</name>
<dbReference type="AlphaFoldDB" id="V5XIG7"/>
<protein>
    <recommendedName>
        <fullName evidence="3">Helix-turn-helix domain-containing protein</fullName>
    </recommendedName>
</protein>